<evidence type="ECO:0000313" key="5">
    <source>
        <dbReference type="Proteomes" id="UP000616595"/>
    </source>
</evidence>
<evidence type="ECO:0000256" key="2">
    <source>
        <dbReference type="ARBA" id="ARBA00022643"/>
    </source>
</evidence>
<accession>A0A923HX91</accession>
<organism evidence="4 5">
    <name type="scientific">Acetobacterium paludosum</name>
    <dbReference type="NCBI Taxonomy" id="52693"/>
    <lineage>
        <taxon>Bacteria</taxon>
        <taxon>Bacillati</taxon>
        <taxon>Bacillota</taxon>
        <taxon>Clostridia</taxon>
        <taxon>Eubacteriales</taxon>
        <taxon>Eubacteriaceae</taxon>
        <taxon>Acetobacterium</taxon>
    </lineage>
</organism>
<dbReference type="InterPro" id="IPR005025">
    <property type="entry name" value="FMN_Rdtase-like_dom"/>
</dbReference>
<proteinExistence type="predicted"/>
<protein>
    <submittedName>
        <fullName evidence="4">Flavodoxin family protein</fullName>
    </submittedName>
</protein>
<dbReference type="EMBL" id="WJBD01000012">
    <property type="protein sequence ID" value="MBC3888865.1"/>
    <property type="molecule type" value="Genomic_DNA"/>
</dbReference>
<dbReference type="InterPro" id="IPR051796">
    <property type="entry name" value="ISF_SsuE-like"/>
</dbReference>
<dbReference type="Proteomes" id="UP000616595">
    <property type="component" value="Unassembled WGS sequence"/>
</dbReference>
<name>A0A923HX91_9FIRM</name>
<dbReference type="SUPFAM" id="SSF52218">
    <property type="entry name" value="Flavoproteins"/>
    <property type="match status" value="1"/>
</dbReference>
<comment type="caution">
    <text evidence="4">The sequence shown here is derived from an EMBL/GenBank/DDBJ whole genome shotgun (WGS) entry which is preliminary data.</text>
</comment>
<gene>
    <name evidence="4" type="ORF">GH810_11125</name>
</gene>
<dbReference type="InterPro" id="IPR029039">
    <property type="entry name" value="Flavoprotein-like_sf"/>
</dbReference>
<dbReference type="Gene3D" id="3.40.50.360">
    <property type="match status" value="1"/>
</dbReference>
<evidence type="ECO:0000259" key="3">
    <source>
        <dbReference type="Pfam" id="PF03358"/>
    </source>
</evidence>
<dbReference type="OrthoDB" id="3789967at2"/>
<keyword evidence="2" id="KW-0288">FMN</keyword>
<dbReference type="RefSeq" id="WP_148566151.1">
    <property type="nucleotide sequence ID" value="NZ_RXYA01000003.1"/>
</dbReference>
<keyword evidence="5" id="KW-1185">Reference proteome</keyword>
<dbReference type="AlphaFoldDB" id="A0A923HX91"/>
<evidence type="ECO:0000256" key="1">
    <source>
        <dbReference type="ARBA" id="ARBA00022630"/>
    </source>
</evidence>
<dbReference type="PANTHER" id="PTHR43278">
    <property type="entry name" value="NAD(P)H-DEPENDENT FMN-CONTAINING OXIDOREDUCTASE YWQN-RELATED"/>
    <property type="match status" value="1"/>
</dbReference>
<reference evidence="4" key="2">
    <citation type="submission" date="2020-10" db="EMBL/GenBank/DDBJ databases">
        <title>Comparative genomics of the Acetobacterium genus.</title>
        <authorList>
            <person name="Marshall C."/>
            <person name="May H."/>
            <person name="Norman S."/>
        </authorList>
    </citation>
    <scope>NUCLEOTIDE SEQUENCE</scope>
    <source>
        <strain evidence="4">DER-2019</strain>
    </source>
</reference>
<dbReference type="Pfam" id="PF03358">
    <property type="entry name" value="FMN_red"/>
    <property type="match status" value="1"/>
</dbReference>
<dbReference type="GO" id="GO:0016491">
    <property type="term" value="F:oxidoreductase activity"/>
    <property type="evidence" value="ECO:0007669"/>
    <property type="project" value="InterPro"/>
</dbReference>
<sequence>MKIAVLLGSPRKQDSYTVCKQIENQIKEMDNDIEFDYIYLSKYNIQDCKGCCLCFQKSENCCPCRDDDLTEIKARLFSADGLIVASPVYAYQVTGQLKRFIDRMSYLFHRQEMVGKPAIIVITTDGGGSKQVYKYLKMTLSGWSMDIVGNIQITAPLYFENRTPKSVFGYDPYYFQQCSQKIKTVSLNLFKRLKATDKRVPTFYDIFMFNCLRSKTYTSKIDRDYWIKKGWIESDYFYAIKLNPLKKAFGQIIKNMVHLAGKRYLKLD</sequence>
<evidence type="ECO:0000313" key="4">
    <source>
        <dbReference type="EMBL" id="MBC3888865.1"/>
    </source>
</evidence>
<feature type="domain" description="NADPH-dependent FMN reductase-like" evidence="3">
    <location>
        <begin position="1"/>
        <end position="155"/>
    </location>
</feature>
<keyword evidence="1" id="KW-0285">Flavoprotein</keyword>
<dbReference type="PANTHER" id="PTHR43278:SF2">
    <property type="entry name" value="IRON-SULFUR FLAVOPROTEIN"/>
    <property type="match status" value="1"/>
</dbReference>
<reference evidence="4" key="1">
    <citation type="submission" date="2019-10" db="EMBL/GenBank/DDBJ databases">
        <authorList>
            <person name="Ross D.E."/>
            <person name="Gulliver D."/>
        </authorList>
    </citation>
    <scope>NUCLEOTIDE SEQUENCE</scope>
    <source>
        <strain evidence="4">DER-2019</strain>
    </source>
</reference>